<protein>
    <submittedName>
        <fullName evidence="2">Uncharacterized protein</fullName>
    </submittedName>
</protein>
<name>A0AAD6Z8T7_9AGAR</name>
<dbReference type="Proteomes" id="UP001218218">
    <property type="component" value="Unassembled WGS sequence"/>
</dbReference>
<sequence length="236" mass="25787">MSERAAWPSRRSAPACPEPVARPTRVIIRFDDAPQTLPRPLKADPLALFKAITVALVDGFHNTRLVVGVQWSRKGNLILHPAVNACTASYLVEQSPLIWPAIRPLLKLPEEYVCPAFETDEHWHSVVFHAAPAPPENRTYSCSLIGEGLAFSNIPDRAFKGYSILSRPADVRTRGSMALRVSLSSESDALRLINKGGFMAGTWCKVTPYLAKPPSSPSSSTVTEDLRGIPALPVKP</sequence>
<feature type="region of interest" description="Disordered" evidence="1">
    <location>
        <begin position="213"/>
        <end position="236"/>
    </location>
</feature>
<keyword evidence="3" id="KW-1185">Reference proteome</keyword>
<evidence type="ECO:0000256" key="1">
    <source>
        <dbReference type="SAM" id="MobiDB-lite"/>
    </source>
</evidence>
<comment type="caution">
    <text evidence="2">The sequence shown here is derived from an EMBL/GenBank/DDBJ whole genome shotgun (WGS) entry which is preliminary data.</text>
</comment>
<proteinExistence type="predicted"/>
<evidence type="ECO:0000313" key="2">
    <source>
        <dbReference type="EMBL" id="KAJ7312452.1"/>
    </source>
</evidence>
<gene>
    <name evidence="2" type="ORF">DFH08DRAFT_1044515</name>
</gene>
<accession>A0AAD6Z8T7</accession>
<evidence type="ECO:0000313" key="3">
    <source>
        <dbReference type="Proteomes" id="UP001218218"/>
    </source>
</evidence>
<reference evidence="2" key="1">
    <citation type="submission" date="2023-03" db="EMBL/GenBank/DDBJ databases">
        <title>Massive genome expansion in bonnet fungi (Mycena s.s.) driven by repeated elements and novel gene families across ecological guilds.</title>
        <authorList>
            <consortium name="Lawrence Berkeley National Laboratory"/>
            <person name="Harder C.B."/>
            <person name="Miyauchi S."/>
            <person name="Viragh M."/>
            <person name="Kuo A."/>
            <person name="Thoen E."/>
            <person name="Andreopoulos B."/>
            <person name="Lu D."/>
            <person name="Skrede I."/>
            <person name="Drula E."/>
            <person name="Henrissat B."/>
            <person name="Morin E."/>
            <person name="Kohler A."/>
            <person name="Barry K."/>
            <person name="LaButti K."/>
            <person name="Morin E."/>
            <person name="Salamov A."/>
            <person name="Lipzen A."/>
            <person name="Mereny Z."/>
            <person name="Hegedus B."/>
            <person name="Baldrian P."/>
            <person name="Stursova M."/>
            <person name="Weitz H."/>
            <person name="Taylor A."/>
            <person name="Grigoriev I.V."/>
            <person name="Nagy L.G."/>
            <person name="Martin F."/>
            <person name="Kauserud H."/>
        </authorList>
    </citation>
    <scope>NUCLEOTIDE SEQUENCE</scope>
    <source>
        <strain evidence="2">CBHHK002</strain>
    </source>
</reference>
<dbReference type="EMBL" id="JARIHO010000072">
    <property type="protein sequence ID" value="KAJ7312452.1"/>
    <property type="molecule type" value="Genomic_DNA"/>
</dbReference>
<organism evidence="2 3">
    <name type="scientific">Mycena albidolilacea</name>
    <dbReference type="NCBI Taxonomy" id="1033008"/>
    <lineage>
        <taxon>Eukaryota</taxon>
        <taxon>Fungi</taxon>
        <taxon>Dikarya</taxon>
        <taxon>Basidiomycota</taxon>
        <taxon>Agaricomycotina</taxon>
        <taxon>Agaricomycetes</taxon>
        <taxon>Agaricomycetidae</taxon>
        <taxon>Agaricales</taxon>
        <taxon>Marasmiineae</taxon>
        <taxon>Mycenaceae</taxon>
        <taxon>Mycena</taxon>
    </lineage>
</organism>
<dbReference type="AlphaFoldDB" id="A0AAD6Z8T7"/>